<keyword evidence="2" id="KW-0489">Methyltransferase</keyword>
<keyword evidence="2" id="KW-0808">Transferase</keyword>
<dbReference type="GO" id="GO:0008168">
    <property type="term" value="F:methyltransferase activity"/>
    <property type="evidence" value="ECO:0007669"/>
    <property type="project" value="UniProtKB-KW"/>
</dbReference>
<evidence type="ECO:0000259" key="1">
    <source>
        <dbReference type="Pfam" id="PF13847"/>
    </source>
</evidence>
<dbReference type="Gene3D" id="3.40.50.150">
    <property type="entry name" value="Vaccinia Virus protein VP39"/>
    <property type="match status" value="1"/>
</dbReference>
<evidence type="ECO:0000313" key="3">
    <source>
        <dbReference type="Proteomes" id="UP001174694"/>
    </source>
</evidence>
<dbReference type="SUPFAM" id="SSF53335">
    <property type="entry name" value="S-adenosyl-L-methionine-dependent methyltransferases"/>
    <property type="match status" value="1"/>
</dbReference>
<evidence type="ECO:0000313" key="2">
    <source>
        <dbReference type="EMBL" id="KAJ9151795.1"/>
    </source>
</evidence>
<keyword evidence="3" id="KW-1185">Reference proteome</keyword>
<gene>
    <name evidence="2" type="ORF">NKR23_g2718</name>
</gene>
<dbReference type="GO" id="GO:0032259">
    <property type="term" value="P:methylation"/>
    <property type="evidence" value="ECO:0007669"/>
    <property type="project" value="UniProtKB-KW"/>
</dbReference>
<dbReference type="PANTHER" id="PTHR43861:SF1">
    <property type="entry name" value="TRANS-ACONITATE 2-METHYLTRANSFERASE"/>
    <property type="match status" value="1"/>
</dbReference>
<dbReference type="Proteomes" id="UP001174694">
    <property type="component" value="Unassembled WGS sequence"/>
</dbReference>
<dbReference type="PANTHER" id="PTHR43861">
    <property type="entry name" value="TRANS-ACONITATE 2-METHYLTRANSFERASE-RELATED"/>
    <property type="match status" value="1"/>
</dbReference>
<proteinExistence type="predicted"/>
<dbReference type="AlphaFoldDB" id="A0AA38RPC4"/>
<dbReference type="EMBL" id="JANBVO010000005">
    <property type="protein sequence ID" value="KAJ9151795.1"/>
    <property type="molecule type" value="Genomic_DNA"/>
</dbReference>
<reference evidence="2" key="1">
    <citation type="submission" date="2022-07" db="EMBL/GenBank/DDBJ databases">
        <title>Fungi with potential for degradation of polypropylene.</title>
        <authorList>
            <person name="Gostincar C."/>
        </authorList>
    </citation>
    <scope>NUCLEOTIDE SEQUENCE</scope>
    <source>
        <strain evidence="2">EXF-13308</strain>
    </source>
</reference>
<feature type="domain" description="Methyltransferase" evidence="1">
    <location>
        <begin position="36"/>
        <end position="153"/>
    </location>
</feature>
<protein>
    <submittedName>
        <fullName evidence="2">S-adenosyl-L-methionine-dependent methyltransferase</fullName>
    </submittedName>
</protein>
<dbReference type="Pfam" id="PF13847">
    <property type="entry name" value="Methyltransf_31"/>
    <property type="match status" value="1"/>
</dbReference>
<comment type="caution">
    <text evidence="2">The sequence shown here is derived from an EMBL/GenBank/DDBJ whole genome shotgun (WGS) entry which is preliminary data.</text>
</comment>
<accession>A0AA38RPC4</accession>
<name>A0AA38RPC4_9PEZI</name>
<dbReference type="CDD" id="cd02440">
    <property type="entry name" value="AdoMet_MTases"/>
    <property type="match status" value="1"/>
</dbReference>
<organism evidence="2 3">
    <name type="scientific">Pleurostoma richardsiae</name>
    <dbReference type="NCBI Taxonomy" id="41990"/>
    <lineage>
        <taxon>Eukaryota</taxon>
        <taxon>Fungi</taxon>
        <taxon>Dikarya</taxon>
        <taxon>Ascomycota</taxon>
        <taxon>Pezizomycotina</taxon>
        <taxon>Sordariomycetes</taxon>
        <taxon>Sordariomycetidae</taxon>
        <taxon>Calosphaeriales</taxon>
        <taxon>Pleurostomataceae</taxon>
        <taxon>Pleurostoma</taxon>
    </lineage>
</organism>
<dbReference type="InterPro" id="IPR025714">
    <property type="entry name" value="Methyltranfer_dom"/>
</dbReference>
<dbReference type="InterPro" id="IPR029063">
    <property type="entry name" value="SAM-dependent_MTases_sf"/>
</dbReference>
<sequence>MASKTEDHWSSEAYQHAASFVPKLATKVMQWLDPQKDDVILDIGCGDGVLDLEIAKVLGQGKGRLHGQDSSPSMIEAAKEAHKKIGVDFCTFEVFDALDLIAKPELQKQEFTKAFSNAAMHWILRPPEKREGFFKGVREALAPGGTFVFETGGLGNVSEMVAGLLSGVGRRIGVDKAKEINPWFFMDEDWVTHMLEQQLGGWKVEKIEREWRPTTADAGGVNGWVRLMGKKWFEAVPESEREQCIKEVVDVLEVVCAKPGGGYMFSYVRLRVKARKL</sequence>